<dbReference type="Pfam" id="PF00884">
    <property type="entry name" value="Sulfatase"/>
    <property type="match status" value="1"/>
</dbReference>
<keyword evidence="8" id="KW-1185">Reference proteome</keyword>
<dbReference type="SUPFAM" id="SSF53649">
    <property type="entry name" value="Alkaline phosphatase-like"/>
    <property type="match status" value="1"/>
</dbReference>
<evidence type="ECO:0000256" key="3">
    <source>
        <dbReference type="ARBA" id="ARBA00022801"/>
    </source>
</evidence>
<evidence type="ECO:0000313" key="7">
    <source>
        <dbReference type="EMBL" id="MDM4015543.1"/>
    </source>
</evidence>
<dbReference type="InterPro" id="IPR017850">
    <property type="entry name" value="Alkaline_phosphatase_core_sf"/>
</dbReference>
<dbReference type="Gene3D" id="3.40.720.10">
    <property type="entry name" value="Alkaline Phosphatase, subunit A"/>
    <property type="match status" value="1"/>
</dbReference>
<comment type="caution">
    <text evidence="7">The sequence shown here is derived from an EMBL/GenBank/DDBJ whole genome shotgun (WGS) entry which is preliminary data.</text>
</comment>
<organism evidence="7 8">
    <name type="scientific">Roseiconus lacunae</name>
    <dbReference type="NCBI Taxonomy" id="2605694"/>
    <lineage>
        <taxon>Bacteria</taxon>
        <taxon>Pseudomonadati</taxon>
        <taxon>Planctomycetota</taxon>
        <taxon>Planctomycetia</taxon>
        <taxon>Pirellulales</taxon>
        <taxon>Pirellulaceae</taxon>
        <taxon>Roseiconus</taxon>
    </lineage>
</organism>
<evidence type="ECO:0000259" key="6">
    <source>
        <dbReference type="Pfam" id="PF00884"/>
    </source>
</evidence>
<evidence type="ECO:0000256" key="1">
    <source>
        <dbReference type="ARBA" id="ARBA00008779"/>
    </source>
</evidence>
<accession>A0ABT7PGD5</accession>
<dbReference type="PROSITE" id="PS00149">
    <property type="entry name" value="SULFATASE_2"/>
    <property type="match status" value="1"/>
</dbReference>
<feature type="signal peptide" evidence="5">
    <location>
        <begin position="1"/>
        <end position="21"/>
    </location>
</feature>
<name>A0ABT7PGD5_9BACT</name>
<dbReference type="InterPro" id="IPR024607">
    <property type="entry name" value="Sulfatase_CS"/>
</dbReference>
<keyword evidence="2" id="KW-0479">Metal-binding</keyword>
<dbReference type="InterPro" id="IPR000917">
    <property type="entry name" value="Sulfatase_N"/>
</dbReference>
<comment type="similarity">
    <text evidence="1">Belongs to the sulfatase family.</text>
</comment>
<evidence type="ECO:0000256" key="4">
    <source>
        <dbReference type="ARBA" id="ARBA00022837"/>
    </source>
</evidence>
<dbReference type="PANTHER" id="PTHR42693">
    <property type="entry name" value="ARYLSULFATASE FAMILY MEMBER"/>
    <property type="match status" value="1"/>
</dbReference>
<dbReference type="Proteomes" id="UP001239462">
    <property type="component" value="Unassembled WGS sequence"/>
</dbReference>
<dbReference type="RefSeq" id="WP_289163040.1">
    <property type="nucleotide sequence ID" value="NZ_JASZZN010000005.1"/>
</dbReference>
<evidence type="ECO:0000313" key="8">
    <source>
        <dbReference type="Proteomes" id="UP001239462"/>
    </source>
</evidence>
<feature type="chain" id="PRO_5046941924" evidence="5">
    <location>
        <begin position="22"/>
        <end position="455"/>
    </location>
</feature>
<evidence type="ECO:0000256" key="5">
    <source>
        <dbReference type="SAM" id="SignalP"/>
    </source>
</evidence>
<feature type="domain" description="Sulfatase N-terminal" evidence="6">
    <location>
        <begin position="27"/>
        <end position="331"/>
    </location>
</feature>
<gene>
    <name evidence="7" type="ORF">QTN89_08895</name>
</gene>
<keyword evidence="5" id="KW-0732">Signal</keyword>
<dbReference type="Gene3D" id="3.30.1120.10">
    <property type="match status" value="1"/>
</dbReference>
<dbReference type="EMBL" id="JASZZN010000005">
    <property type="protein sequence ID" value="MDM4015543.1"/>
    <property type="molecule type" value="Genomic_DNA"/>
</dbReference>
<protein>
    <submittedName>
        <fullName evidence="7">Sulfatase-like hydrolase/transferase</fullName>
    </submittedName>
</protein>
<reference evidence="7 8" key="1">
    <citation type="submission" date="2023-06" db="EMBL/GenBank/DDBJ databases">
        <title>Roseiconus lacunae JC819 isolated from Gulf of Mannar region, Tamil Nadu.</title>
        <authorList>
            <person name="Pk S."/>
            <person name="Ch S."/>
            <person name="Ch V.R."/>
        </authorList>
    </citation>
    <scope>NUCLEOTIDE SEQUENCE [LARGE SCALE GENOMIC DNA]</scope>
    <source>
        <strain evidence="7 8">JC819</strain>
    </source>
</reference>
<proteinExistence type="inferred from homology"/>
<keyword evidence="3" id="KW-0378">Hydrolase</keyword>
<evidence type="ECO:0000256" key="2">
    <source>
        <dbReference type="ARBA" id="ARBA00022723"/>
    </source>
</evidence>
<keyword evidence="4" id="KW-0106">Calcium</keyword>
<dbReference type="InterPro" id="IPR050738">
    <property type="entry name" value="Sulfatase"/>
</dbReference>
<sequence length="455" mass="51341">MKYFARSLALLSALLSSAAYSQNPQKPNVILILADDMTRGDLASLNGGASRTPTLDRLAGESINFTNAYSASCVCAPARAAMLTGRYPHRTGVVTLNQYDYPKLTRLRHDERTIAEHLRDAGYKTGLIGKWHCGIGDGFGPTNHGFDEFEGFVGAKGNGYFKYRLILGERHLEVDDGYLTDDLSNRAIEFVRRHHEQPFFLHLAHYAPHRPLQAPEEVVQRYIAKGLNENTATIYAMIEIMDRGIGELLQTLDDLSIADNTVVIFASDNGPDPVTGARFNLNVRGMKYEVYEGGIRVPMMVRWPGKFQPRTAEDVVQFIDLFPTISEICGIAQQTPGVPKLDGQSFLDVLQGKSRKTSRYHWQWNRGEPNYTHNAAVREGPWKLVRPFVTRSVNPPDSKQPARLFHLESDGNESVDVAEQYPERARRMDQEISRWAEQVEQARLRKRLIQPKAQD</sequence>
<dbReference type="PANTHER" id="PTHR42693:SF53">
    <property type="entry name" value="ENDO-4-O-SULFATASE"/>
    <property type="match status" value="1"/>
</dbReference>